<protein>
    <recommendedName>
        <fullName evidence="5">Transmembrane protein</fullName>
    </recommendedName>
</protein>
<dbReference type="EMBL" id="BQNB010008921">
    <property type="protein sequence ID" value="GJS56215.1"/>
    <property type="molecule type" value="Genomic_DNA"/>
</dbReference>
<keyword evidence="2" id="KW-0812">Transmembrane</keyword>
<keyword evidence="2" id="KW-1133">Transmembrane helix</keyword>
<feature type="transmembrane region" description="Helical" evidence="2">
    <location>
        <begin position="82"/>
        <end position="102"/>
    </location>
</feature>
<reference evidence="3" key="1">
    <citation type="journal article" date="2022" name="Int. J. Mol. Sci.">
        <title>Draft Genome of Tanacetum Coccineum: Genomic Comparison of Closely Related Tanacetum-Family Plants.</title>
        <authorList>
            <person name="Yamashiro T."/>
            <person name="Shiraishi A."/>
            <person name="Nakayama K."/>
            <person name="Satake H."/>
        </authorList>
    </citation>
    <scope>NUCLEOTIDE SEQUENCE</scope>
</reference>
<feature type="compositionally biased region" description="Acidic residues" evidence="1">
    <location>
        <begin position="235"/>
        <end position="244"/>
    </location>
</feature>
<feature type="transmembrane region" description="Helical" evidence="2">
    <location>
        <begin position="160"/>
        <end position="180"/>
    </location>
</feature>
<accession>A0ABQ4WTK2</accession>
<evidence type="ECO:0000313" key="3">
    <source>
        <dbReference type="EMBL" id="GJS56215.1"/>
    </source>
</evidence>
<organism evidence="3 4">
    <name type="scientific">Tanacetum coccineum</name>
    <dbReference type="NCBI Taxonomy" id="301880"/>
    <lineage>
        <taxon>Eukaryota</taxon>
        <taxon>Viridiplantae</taxon>
        <taxon>Streptophyta</taxon>
        <taxon>Embryophyta</taxon>
        <taxon>Tracheophyta</taxon>
        <taxon>Spermatophyta</taxon>
        <taxon>Magnoliopsida</taxon>
        <taxon>eudicotyledons</taxon>
        <taxon>Gunneridae</taxon>
        <taxon>Pentapetalae</taxon>
        <taxon>asterids</taxon>
        <taxon>campanulids</taxon>
        <taxon>Asterales</taxon>
        <taxon>Asteraceae</taxon>
        <taxon>Asteroideae</taxon>
        <taxon>Anthemideae</taxon>
        <taxon>Anthemidinae</taxon>
        <taxon>Tanacetum</taxon>
    </lineage>
</organism>
<dbReference type="Proteomes" id="UP001151760">
    <property type="component" value="Unassembled WGS sequence"/>
</dbReference>
<feature type="region of interest" description="Disordered" evidence="1">
    <location>
        <begin position="267"/>
        <end position="292"/>
    </location>
</feature>
<reference evidence="3" key="2">
    <citation type="submission" date="2022-01" db="EMBL/GenBank/DDBJ databases">
        <authorList>
            <person name="Yamashiro T."/>
            <person name="Shiraishi A."/>
            <person name="Satake H."/>
            <person name="Nakayama K."/>
        </authorList>
    </citation>
    <scope>NUCLEOTIDE SEQUENCE</scope>
</reference>
<keyword evidence="2" id="KW-0472">Membrane</keyword>
<keyword evidence="4" id="KW-1185">Reference proteome</keyword>
<evidence type="ECO:0000256" key="1">
    <source>
        <dbReference type="SAM" id="MobiDB-lite"/>
    </source>
</evidence>
<evidence type="ECO:0000313" key="4">
    <source>
        <dbReference type="Proteomes" id="UP001151760"/>
    </source>
</evidence>
<comment type="caution">
    <text evidence="3">The sequence shown here is derived from an EMBL/GenBank/DDBJ whole genome shotgun (WGS) entry which is preliminary data.</text>
</comment>
<feature type="transmembrane region" description="Helical" evidence="2">
    <location>
        <begin position="46"/>
        <end position="75"/>
    </location>
</feature>
<sequence length="292" mass="30657">MTYPVASLTLNSARSYVMHGAPFTKVMISSIPIGGSISPEGFLPSILLMVTMVTVVIVVVILVVIVVVIFGVVVVVGGVSSIIKLSFMIIGLLRIIVFYYLLHQSLGYGNCFLQSLRLRSSNISFNTSGPCDLIGLFYSNSLGVCIPPGQGIIGVSLGPVFLLGLSVFVMVVACASRVAATLSATSSRMDTTEILEFKTSRDSYGDNKVSDPIRGLVFKGSSRTGSLPNGHVDLTGDEDPTDEDGDIGMGDSTGVLMSLGGEISSRGKKSWESNIGDSDNIGDGDTTVGRAI</sequence>
<feature type="region of interest" description="Disordered" evidence="1">
    <location>
        <begin position="221"/>
        <end position="244"/>
    </location>
</feature>
<evidence type="ECO:0008006" key="5">
    <source>
        <dbReference type="Google" id="ProtNLM"/>
    </source>
</evidence>
<evidence type="ECO:0000256" key="2">
    <source>
        <dbReference type="SAM" id="Phobius"/>
    </source>
</evidence>
<name>A0ABQ4WTK2_9ASTR</name>
<gene>
    <name evidence="3" type="ORF">Tco_0629577</name>
</gene>
<proteinExistence type="predicted"/>
<feature type="compositionally biased region" description="Low complexity" evidence="1">
    <location>
        <begin position="273"/>
        <end position="292"/>
    </location>
</feature>